<dbReference type="AlphaFoldDB" id="A0AAN7RMM0"/>
<accession>A0AAN7RMM0</accession>
<gene>
    <name evidence="2" type="ORF">QYF61_022580</name>
</gene>
<evidence type="ECO:0000313" key="3">
    <source>
        <dbReference type="Proteomes" id="UP001333110"/>
    </source>
</evidence>
<evidence type="ECO:0000313" key="2">
    <source>
        <dbReference type="EMBL" id="KAK4812854.1"/>
    </source>
</evidence>
<evidence type="ECO:0000256" key="1">
    <source>
        <dbReference type="SAM" id="MobiDB-lite"/>
    </source>
</evidence>
<dbReference type="Proteomes" id="UP001333110">
    <property type="component" value="Unassembled WGS sequence"/>
</dbReference>
<comment type="caution">
    <text evidence="2">The sequence shown here is derived from an EMBL/GenBank/DDBJ whole genome shotgun (WGS) entry which is preliminary data.</text>
</comment>
<dbReference type="EMBL" id="JAUNZN010000014">
    <property type="protein sequence ID" value="KAK4812854.1"/>
    <property type="molecule type" value="Genomic_DNA"/>
</dbReference>
<protein>
    <recommendedName>
        <fullName evidence="4">Rna-directed dna polymerase from mobile element jockey-like</fullName>
    </recommendedName>
</protein>
<evidence type="ECO:0008006" key="4">
    <source>
        <dbReference type="Google" id="ProtNLM"/>
    </source>
</evidence>
<proteinExistence type="predicted"/>
<organism evidence="2 3">
    <name type="scientific">Mycteria americana</name>
    <name type="common">Wood stork</name>
    <dbReference type="NCBI Taxonomy" id="33587"/>
    <lineage>
        <taxon>Eukaryota</taxon>
        <taxon>Metazoa</taxon>
        <taxon>Chordata</taxon>
        <taxon>Craniata</taxon>
        <taxon>Vertebrata</taxon>
        <taxon>Euteleostomi</taxon>
        <taxon>Archelosauria</taxon>
        <taxon>Archosauria</taxon>
        <taxon>Dinosauria</taxon>
        <taxon>Saurischia</taxon>
        <taxon>Theropoda</taxon>
        <taxon>Coelurosauria</taxon>
        <taxon>Aves</taxon>
        <taxon>Neognathae</taxon>
        <taxon>Neoaves</taxon>
        <taxon>Aequornithes</taxon>
        <taxon>Ciconiiformes</taxon>
        <taxon>Ciconiidae</taxon>
        <taxon>Mycteria</taxon>
    </lineage>
</organism>
<feature type="compositionally biased region" description="Basic and acidic residues" evidence="1">
    <location>
        <begin position="74"/>
        <end position="112"/>
    </location>
</feature>
<feature type="region of interest" description="Disordered" evidence="1">
    <location>
        <begin position="50"/>
        <end position="112"/>
    </location>
</feature>
<name>A0AAN7RMM0_MYCAM</name>
<sequence>MVQMLECRAAVQKDLERLEKWADGNLMKFSKGKVLHLGWSNPMQQYRQVCREGPGGLGGQVKLNAKSRGRREKRREEKRREEKRREEKRREEKRREEKRREEKRREEKRWTH</sequence>
<keyword evidence="3" id="KW-1185">Reference proteome</keyword>
<reference evidence="2 3" key="1">
    <citation type="journal article" date="2023" name="J. Hered.">
        <title>Chromosome-level genome of the wood stork (Mycteria americana) provides insight into avian chromosome evolution.</title>
        <authorList>
            <person name="Flamio R. Jr."/>
            <person name="Ramstad K.M."/>
        </authorList>
    </citation>
    <scope>NUCLEOTIDE SEQUENCE [LARGE SCALE GENOMIC DNA]</scope>
    <source>
        <strain evidence="2">JAX WOST 10</strain>
    </source>
</reference>